<organism evidence="1 2">
    <name type="scientific">Prunus yedoensis var. nudiflora</name>
    <dbReference type="NCBI Taxonomy" id="2094558"/>
    <lineage>
        <taxon>Eukaryota</taxon>
        <taxon>Viridiplantae</taxon>
        <taxon>Streptophyta</taxon>
        <taxon>Embryophyta</taxon>
        <taxon>Tracheophyta</taxon>
        <taxon>Spermatophyta</taxon>
        <taxon>Magnoliopsida</taxon>
        <taxon>eudicotyledons</taxon>
        <taxon>Gunneridae</taxon>
        <taxon>Pentapetalae</taxon>
        <taxon>rosids</taxon>
        <taxon>fabids</taxon>
        <taxon>Rosales</taxon>
        <taxon>Rosaceae</taxon>
        <taxon>Amygdaloideae</taxon>
        <taxon>Amygdaleae</taxon>
        <taxon>Prunus</taxon>
    </lineage>
</organism>
<proteinExistence type="predicted"/>
<name>A0A314Z8N5_PRUYE</name>
<dbReference type="OrthoDB" id="10254903at2759"/>
<sequence>MEFHLIGSSPRAASRVIACLDVRTNDKGDLVVTKGDQYDVSEHTKENEYGARRKDTYTQMELDEVREELASHVLEWLFD</sequence>
<comment type="caution">
    <text evidence="1">The sequence shown here is derived from an EMBL/GenBank/DDBJ whole genome shotgun (WGS) entry which is preliminary data.</text>
</comment>
<dbReference type="Proteomes" id="UP000250321">
    <property type="component" value="Unassembled WGS sequence"/>
</dbReference>
<protein>
    <submittedName>
        <fullName evidence="1">Imidazole glycerol phosphate synthase hisHF chloroplastic-like</fullName>
    </submittedName>
</protein>
<dbReference type="Gene3D" id="3.20.20.70">
    <property type="entry name" value="Aldolase class I"/>
    <property type="match status" value="1"/>
</dbReference>
<reference evidence="1 2" key="1">
    <citation type="submission" date="2018-02" db="EMBL/GenBank/DDBJ databases">
        <title>Draft genome of wild Prunus yedoensis var. nudiflora.</title>
        <authorList>
            <person name="Baek S."/>
            <person name="Kim J.-H."/>
            <person name="Choi K."/>
            <person name="Kim G.-B."/>
            <person name="Cho A."/>
            <person name="Jang H."/>
            <person name="Shin C.-H."/>
            <person name="Yu H.-J."/>
            <person name="Mun J.-H."/>
        </authorList>
    </citation>
    <scope>NUCLEOTIDE SEQUENCE [LARGE SCALE GENOMIC DNA]</scope>
    <source>
        <strain evidence="2">cv. Jeju island</strain>
        <tissue evidence="1">Leaf</tissue>
    </source>
</reference>
<dbReference type="STRING" id="2094558.A0A314Z8N5"/>
<keyword evidence="2" id="KW-1185">Reference proteome</keyword>
<gene>
    <name evidence="1" type="ORF">Pyn_33119</name>
</gene>
<dbReference type="InterPro" id="IPR013785">
    <property type="entry name" value="Aldolase_TIM"/>
</dbReference>
<dbReference type="AlphaFoldDB" id="A0A314Z8N5"/>
<evidence type="ECO:0000313" key="2">
    <source>
        <dbReference type="Proteomes" id="UP000250321"/>
    </source>
</evidence>
<accession>A0A314Z8N5</accession>
<evidence type="ECO:0000313" key="1">
    <source>
        <dbReference type="EMBL" id="PQQ15699.1"/>
    </source>
</evidence>
<dbReference type="EMBL" id="PJQY01000221">
    <property type="protein sequence ID" value="PQQ15699.1"/>
    <property type="molecule type" value="Genomic_DNA"/>
</dbReference>